<feature type="domain" description="ABC3 transporter permease C-terminal" evidence="9">
    <location>
        <begin position="275"/>
        <end position="408"/>
    </location>
</feature>
<dbReference type="GO" id="GO:0098797">
    <property type="term" value="C:plasma membrane protein complex"/>
    <property type="evidence" value="ECO:0007669"/>
    <property type="project" value="TreeGrafter"/>
</dbReference>
<dbReference type="AlphaFoldDB" id="A0A1G6XKH4"/>
<comment type="similarity">
    <text evidence="2">Belongs to the ABC-4 integral membrane protein family. LolC/E subfamily.</text>
</comment>
<dbReference type="NCBIfam" id="TIGR02212">
    <property type="entry name" value="lolCE"/>
    <property type="match status" value="1"/>
</dbReference>
<evidence type="ECO:0000256" key="2">
    <source>
        <dbReference type="ARBA" id="ARBA00005236"/>
    </source>
</evidence>
<proteinExistence type="inferred from homology"/>
<dbReference type="Pfam" id="PF02687">
    <property type="entry name" value="FtsX"/>
    <property type="match status" value="1"/>
</dbReference>
<evidence type="ECO:0000256" key="3">
    <source>
        <dbReference type="ARBA" id="ARBA00022448"/>
    </source>
</evidence>
<evidence type="ECO:0000259" key="9">
    <source>
        <dbReference type="Pfam" id="PF02687"/>
    </source>
</evidence>
<keyword evidence="5 8" id="KW-0812">Transmembrane</keyword>
<dbReference type="GO" id="GO:0042953">
    <property type="term" value="P:lipoprotein transport"/>
    <property type="evidence" value="ECO:0007669"/>
    <property type="project" value="InterPro"/>
</dbReference>
<gene>
    <name evidence="11" type="ORF">SAMN05421720_101539</name>
</gene>
<keyword evidence="11" id="KW-0449">Lipoprotein</keyword>
<feature type="domain" description="MacB-like periplasmic core" evidence="10">
    <location>
        <begin position="30"/>
        <end position="240"/>
    </location>
</feature>
<dbReference type="GO" id="GO:0044874">
    <property type="term" value="P:lipoprotein localization to outer membrane"/>
    <property type="evidence" value="ECO:0007669"/>
    <property type="project" value="TreeGrafter"/>
</dbReference>
<evidence type="ECO:0000313" key="12">
    <source>
        <dbReference type="Proteomes" id="UP000199412"/>
    </source>
</evidence>
<dbReference type="InterPro" id="IPR051447">
    <property type="entry name" value="Lipoprotein-release_system"/>
</dbReference>
<dbReference type="InterPro" id="IPR011925">
    <property type="entry name" value="LolCE_TM"/>
</dbReference>
<comment type="subcellular location">
    <subcellularLocation>
        <location evidence="1">Cell membrane</location>
        <topology evidence="1">Multi-pass membrane protein</topology>
    </subcellularLocation>
</comment>
<accession>A0A1G6XKH4</accession>
<dbReference type="Proteomes" id="UP000199412">
    <property type="component" value="Unassembled WGS sequence"/>
</dbReference>
<feature type="transmembrane region" description="Helical" evidence="8">
    <location>
        <begin position="381"/>
        <end position="398"/>
    </location>
</feature>
<evidence type="ECO:0000256" key="5">
    <source>
        <dbReference type="ARBA" id="ARBA00022692"/>
    </source>
</evidence>
<evidence type="ECO:0000256" key="6">
    <source>
        <dbReference type="ARBA" id="ARBA00022989"/>
    </source>
</evidence>
<evidence type="ECO:0000256" key="4">
    <source>
        <dbReference type="ARBA" id="ARBA00022475"/>
    </source>
</evidence>
<keyword evidence="7 8" id="KW-0472">Membrane</keyword>
<protein>
    <submittedName>
        <fullName evidence="11">Lipoprotein-releasing system permease protein</fullName>
    </submittedName>
</protein>
<keyword evidence="6 8" id="KW-1133">Transmembrane helix</keyword>
<dbReference type="PANTHER" id="PTHR30489">
    <property type="entry name" value="LIPOPROTEIN-RELEASING SYSTEM TRANSMEMBRANE PROTEIN LOLE"/>
    <property type="match status" value="1"/>
</dbReference>
<dbReference type="EMBL" id="FNAP01000001">
    <property type="protein sequence ID" value="SDD78709.1"/>
    <property type="molecule type" value="Genomic_DNA"/>
</dbReference>
<dbReference type="PANTHER" id="PTHR30489:SF0">
    <property type="entry name" value="LIPOPROTEIN-RELEASING SYSTEM TRANSMEMBRANE PROTEIN LOLE"/>
    <property type="match status" value="1"/>
</dbReference>
<evidence type="ECO:0000259" key="10">
    <source>
        <dbReference type="Pfam" id="PF12704"/>
    </source>
</evidence>
<keyword evidence="3" id="KW-0813">Transport</keyword>
<dbReference type="InterPro" id="IPR025857">
    <property type="entry name" value="MacB_PCD"/>
</dbReference>
<dbReference type="OrthoDB" id="9808461at2"/>
<dbReference type="RefSeq" id="WP_092781625.1">
    <property type="nucleotide sequence ID" value="NZ_FNAP01000001.1"/>
</dbReference>
<feature type="transmembrane region" description="Helical" evidence="8">
    <location>
        <begin position="272"/>
        <end position="296"/>
    </location>
</feature>
<evidence type="ECO:0000256" key="8">
    <source>
        <dbReference type="SAM" id="Phobius"/>
    </source>
</evidence>
<evidence type="ECO:0000256" key="7">
    <source>
        <dbReference type="ARBA" id="ARBA00023136"/>
    </source>
</evidence>
<keyword evidence="12" id="KW-1185">Reference proteome</keyword>
<feature type="transmembrane region" description="Helical" evidence="8">
    <location>
        <begin position="316"/>
        <end position="342"/>
    </location>
</feature>
<name>A0A1G6XKH4_9PROT</name>
<organism evidence="11 12">
    <name type="scientific">Rhodospira trueperi</name>
    <dbReference type="NCBI Taxonomy" id="69960"/>
    <lineage>
        <taxon>Bacteria</taxon>
        <taxon>Pseudomonadati</taxon>
        <taxon>Pseudomonadota</taxon>
        <taxon>Alphaproteobacteria</taxon>
        <taxon>Rhodospirillales</taxon>
        <taxon>Rhodospirillaceae</taxon>
        <taxon>Rhodospira</taxon>
    </lineage>
</organism>
<evidence type="ECO:0000256" key="1">
    <source>
        <dbReference type="ARBA" id="ARBA00004651"/>
    </source>
</evidence>
<reference evidence="11 12" key="1">
    <citation type="submission" date="2016-10" db="EMBL/GenBank/DDBJ databases">
        <authorList>
            <person name="de Groot N.N."/>
        </authorList>
    </citation>
    <scope>NUCLEOTIDE SEQUENCE [LARGE SCALE GENOMIC DNA]</scope>
    <source>
        <strain evidence="11 12">ATCC 700224</strain>
    </source>
</reference>
<dbReference type="STRING" id="69960.SAMN05421720_101539"/>
<keyword evidence="4" id="KW-1003">Cell membrane</keyword>
<dbReference type="InterPro" id="IPR003838">
    <property type="entry name" value="ABC3_permease_C"/>
</dbReference>
<evidence type="ECO:0000313" key="11">
    <source>
        <dbReference type="EMBL" id="SDD78709.1"/>
    </source>
</evidence>
<sequence>MFSAFERMMALRYLRARRKEGFVSVIAGFSLAGIALGVATLIIVMAVMNGFRQDLMGRILGFNGHLSVYGATDTLTDYDPLADQIRAVDGVVSVIPTIEGQVMVTAGGESRGAMVRGVTADRLTERPMLAGSVIAGSLSDVNGRDAIMIGARMSERLGVTLGDDLTLISPKGKVTAFGSVPRIKSYRIAAIYEVGMFEFDVGFIFLPLEAAQIYFQMPDAVSYLDVTVTDPDSVREVTETLAITPLNQGIRLRDWRHTNATFFNALQVERNVMFLILTLIILVAAFNIISGLIMLVKDKGRDIAILRTMGATKGSIMRVFFLAGASVGIVGTTAGVLLGVLFCDNIESIRQFLQALTGTELFSPEIYFLATMPAEMDPTEVVSVALMSLGLSLAATLYPSWRAARTDPVEALRYE</sequence>
<feature type="transmembrane region" description="Helical" evidence="8">
    <location>
        <begin position="21"/>
        <end position="48"/>
    </location>
</feature>
<dbReference type="Pfam" id="PF12704">
    <property type="entry name" value="MacB_PCD"/>
    <property type="match status" value="1"/>
</dbReference>